<dbReference type="RefSeq" id="WP_131938466.1">
    <property type="nucleotide sequence ID" value="NZ_BAAAMX010000002.1"/>
</dbReference>
<sequence>MHGTELQAGHGPQAARDAGIAFVHQDLGLVEDLSVVDNIALHIGFQRRRGLIDGRSTSAVVARVLAELRDGCRFPALSGAAEDG</sequence>
<dbReference type="Proteomes" id="UP000295431">
    <property type="component" value="Unassembled WGS sequence"/>
</dbReference>
<dbReference type="AlphaFoldDB" id="A0A4R4P772"/>
<evidence type="ECO:0000313" key="2">
    <source>
        <dbReference type="Proteomes" id="UP000295431"/>
    </source>
</evidence>
<comment type="caution">
    <text evidence="1">The sequence shown here is derived from an EMBL/GenBank/DDBJ whole genome shotgun (WGS) entry which is preliminary data.</text>
</comment>
<name>A0A4R4P772_9ACTN</name>
<evidence type="ECO:0000313" key="1">
    <source>
        <dbReference type="EMBL" id="TDC17614.1"/>
    </source>
</evidence>
<evidence type="ECO:0008006" key="3">
    <source>
        <dbReference type="Google" id="ProtNLM"/>
    </source>
</evidence>
<protein>
    <recommendedName>
        <fullName evidence="3">Sugar ABC transporter ATP-binding protein</fullName>
    </recommendedName>
</protein>
<dbReference type="EMBL" id="SMJW01000030">
    <property type="protein sequence ID" value="TDC17614.1"/>
    <property type="molecule type" value="Genomic_DNA"/>
</dbReference>
<accession>A0A4R4P772</accession>
<reference evidence="1 2" key="1">
    <citation type="submission" date="2019-03" db="EMBL/GenBank/DDBJ databases">
        <title>Draft genome sequences of novel Actinobacteria.</title>
        <authorList>
            <person name="Sahin N."/>
            <person name="Ay H."/>
            <person name="Saygin H."/>
        </authorList>
    </citation>
    <scope>NUCLEOTIDE SEQUENCE [LARGE SCALE GENOMIC DNA]</scope>
    <source>
        <strain evidence="1 2">DSM 45347</strain>
    </source>
</reference>
<organism evidence="1 2">
    <name type="scientific">Actinomadura bangladeshensis</name>
    <dbReference type="NCBI Taxonomy" id="453573"/>
    <lineage>
        <taxon>Bacteria</taxon>
        <taxon>Bacillati</taxon>
        <taxon>Actinomycetota</taxon>
        <taxon>Actinomycetes</taxon>
        <taxon>Streptosporangiales</taxon>
        <taxon>Thermomonosporaceae</taxon>
        <taxon>Actinomadura</taxon>
    </lineage>
</organism>
<keyword evidence="2" id="KW-1185">Reference proteome</keyword>
<gene>
    <name evidence="1" type="ORF">E1284_08535</name>
</gene>
<proteinExistence type="predicted"/>